<protein>
    <submittedName>
        <fullName evidence="2">Uncharacterized protein</fullName>
    </submittedName>
</protein>
<reference evidence="3" key="1">
    <citation type="journal article" date="2015" name="Nat. Genet.">
        <title>The genome and transcriptome of the zoonotic hookworm Ancylostoma ceylanicum identify infection-specific gene families.</title>
        <authorList>
            <person name="Schwarz E.M."/>
            <person name="Hu Y."/>
            <person name="Antoshechkin I."/>
            <person name="Miller M.M."/>
            <person name="Sternberg P.W."/>
            <person name="Aroian R.V."/>
        </authorList>
    </citation>
    <scope>NUCLEOTIDE SEQUENCE</scope>
    <source>
        <strain evidence="3">HY135</strain>
    </source>
</reference>
<evidence type="ECO:0000313" key="2">
    <source>
        <dbReference type="EMBL" id="EYC35810.1"/>
    </source>
</evidence>
<organism evidence="2 3">
    <name type="scientific">Ancylostoma ceylanicum</name>
    <dbReference type="NCBI Taxonomy" id="53326"/>
    <lineage>
        <taxon>Eukaryota</taxon>
        <taxon>Metazoa</taxon>
        <taxon>Ecdysozoa</taxon>
        <taxon>Nematoda</taxon>
        <taxon>Chromadorea</taxon>
        <taxon>Rhabditida</taxon>
        <taxon>Rhabditina</taxon>
        <taxon>Rhabditomorpha</taxon>
        <taxon>Strongyloidea</taxon>
        <taxon>Ancylostomatidae</taxon>
        <taxon>Ancylostomatinae</taxon>
        <taxon>Ancylostoma</taxon>
    </lineage>
</organism>
<gene>
    <name evidence="2" type="primary">Acey_s0976.g3270</name>
    <name evidence="2" type="ORF">Y032_0976g3270</name>
</gene>
<feature type="region of interest" description="Disordered" evidence="1">
    <location>
        <begin position="40"/>
        <end position="60"/>
    </location>
</feature>
<comment type="caution">
    <text evidence="2">The sequence shown here is derived from an EMBL/GenBank/DDBJ whole genome shotgun (WGS) entry which is preliminary data.</text>
</comment>
<sequence>MTPDRGWVSGGSIVKKAGGRVRLAQTVVKTTLYGSSLPKEWRKRQDTGPPWPSSGVIDRTVVNTPDNECALAMQ</sequence>
<name>A0A016W862_9BILA</name>
<evidence type="ECO:0000256" key="1">
    <source>
        <dbReference type="SAM" id="MobiDB-lite"/>
    </source>
</evidence>
<dbReference type="Proteomes" id="UP000024635">
    <property type="component" value="Unassembled WGS sequence"/>
</dbReference>
<proteinExistence type="predicted"/>
<dbReference type="EMBL" id="JARK01000576">
    <property type="protein sequence ID" value="EYC35810.1"/>
    <property type="molecule type" value="Genomic_DNA"/>
</dbReference>
<accession>A0A016W862</accession>
<evidence type="ECO:0000313" key="3">
    <source>
        <dbReference type="Proteomes" id="UP000024635"/>
    </source>
</evidence>
<keyword evidence="3" id="KW-1185">Reference proteome</keyword>
<dbReference type="AlphaFoldDB" id="A0A016W862"/>